<feature type="domain" description="Calcineurin-like phosphoesterase" evidence="1">
    <location>
        <begin position="17"/>
        <end position="222"/>
    </location>
</feature>
<gene>
    <name evidence="2" type="ORF">CXR34_08415</name>
</gene>
<evidence type="ECO:0000313" key="2">
    <source>
        <dbReference type="EMBL" id="AUG29485.1"/>
    </source>
</evidence>
<protein>
    <recommendedName>
        <fullName evidence="1">Calcineurin-like phosphoesterase domain-containing protein</fullName>
    </recommendedName>
</protein>
<organism evidence="2 3">
    <name type="scientific">Microbacterium hominis</name>
    <dbReference type="NCBI Taxonomy" id="162426"/>
    <lineage>
        <taxon>Bacteria</taxon>
        <taxon>Bacillati</taxon>
        <taxon>Actinomycetota</taxon>
        <taxon>Actinomycetes</taxon>
        <taxon>Micrococcales</taxon>
        <taxon>Microbacteriaceae</taxon>
        <taxon>Microbacterium</taxon>
    </lineage>
</organism>
<evidence type="ECO:0000313" key="3">
    <source>
        <dbReference type="Proteomes" id="UP000233276"/>
    </source>
</evidence>
<dbReference type="AlphaFoldDB" id="A0A2K9D7A1"/>
<dbReference type="Pfam" id="PF00149">
    <property type="entry name" value="Metallophos"/>
    <property type="match status" value="1"/>
</dbReference>
<proteinExistence type="predicted"/>
<dbReference type="GO" id="GO:0016787">
    <property type="term" value="F:hydrolase activity"/>
    <property type="evidence" value="ECO:0007669"/>
    <property type="project" value="InterPro"/>
</dbReference>
<dbReference type="Gene3D" id="3.60.21.10">
    <property type="match status" value="1"/>
</dbReference>
<dbReference type="EMBL" id="CP025299">
    <property type="protein sequence ID" value="AUG29485.1"/>
    <property type="molecule type" value="Genomic_DNA"/>
</dbReference>
<name>A0A2K9D7A1_9MICO</name>
<evidence type="ECO:0000259" key="1">
    <source>
        <dbReference type="Pfam" id="PF00149"/>
    </source>
</evidence>
<dbReference type="Proteomes" id="UP000233276">
    <property type="component" value="Chromosome"/>
</dbReference>
<dbReference type="SUPFAM" id="SSF56300">
    <property type="entry name" value="Metallo-dependent phosphatases"/>
    <property type="match status" value="1"/>
</dbReference>
<dbReference type="InterPro" id="IPR029052">
    <property type="entry name" value="Metallo-depent_PP-like"/>
</dbReference>
<accession>A0A2K9D7A1</accession>
<dbReference type="RefSeq" id="WP_101306145.1">
    <property type="nucleotide sequence ID" value="NZ_CP025299.1"/>
</dbReference>
<reference evidence="2 3" key="1">
    <citation type="submission" date="2017-12" db="EMBL/GenBank/DDBJ databases">
        <title>Isolation and characterization of estrogens degradatiion strain Microbacterium hominis SJTG1.</title>
        <authorList>
            <person name="Xiong W."/>
            <person name="Yin C."/>
            <person name="Zheng D."/>
            <person name="Liang R."/>
        </authorList>
    </citation>
    <scope>NUCLEOTIDE SEQUENCE [LARGE SCALE GENOMIC DNA]</scope>
    <source>
        <strain evidence="2 3">SJTG1</strain>
    </source>
</reference>
<sequence length="280" mass="30332">MQARATTRRLILPDTDVVIAGDWHENTEWMQNAIRAAGKHTTSILHVGDFGLYSDGDYLAAVDEAARASGISTIVVTPGNHEDWGALTRLFGAYPGEAIRISEVVWVLPPAFVLHAGGRTFMSLGGAASTNFMSLRPGIDWWREEVITDSDADRAIRTGWVDVLLTHDAIHDSGISAVDAITNNHGHLTNVAADYSRTARDRITRAYRAIGPTLLFHGHIHVAGSSSKPGGRRVFSLGRDGDQLGNLVTVNLDTLTVMQVPVFTNRAMRTAPADAALMWA</sequence>
<dbReference type="InterPro" id="IPR004843">
    <property type="entry name" value="Calcineurin-like_PHP"/>
</dbReference>
<dbReference type="KEGG" id="mhos:CXR34_08415"/>